<feature type="transmembrane region" description="Helical" evidence="7">
    <location>
        <begin position="368"/>
        <end position="386"/>
    </location>
</feature>
<evidence type="ECO:0000256" key="6">
    <source>
        <dbReference type="ARBA" id="ARBA00023136"/>
    </source>
</evidence>
<evidence type="ECO:0000256" key="3">
    <source>
        <dbReference type="ARBA" id="ARBA00022475"/>
    </source>
</evidence>
<feature type="transmembrane region" description="Helical" evidence="7">
    <location>
        <begin position="303"/>
        <end position="328"/>
    </location>
</feature>
<evidence type="ECO:0000256" key="7">
    <source>
        <dbReference type="SAM" id="Phobius"/>
    </source>
</evidence>
<evidence type="ECO:0000313" key="10">
    <source>
        <dbReference type="Proteomes" id="UP000198891"/>
    </source>
</evidence>
<dbReference type="InterPro" id="IPR011701">
    <property type="entry name" value="MFS"/>
</dbReference>
<comment type="subcellular location">
    <subcellularLocation>
        <location evidence="1">Cell membrane</location>
        <topology evidence="1">Multi-pass membrane protein</topology>
    </subcellularLocation>
</comment>
<keyword evidence="5 7" id="KW-1133">Transmembrane helix</keyword>
<dbReference type="Pfam" id="PF07690">
    <property type="entry name" value="MFS_1"/>
    <property type="match status" value="1"/>
</dbReference>
<evidence type="ECO:0000256" key="1">
    <source>
        <dbReference type="ARBA" id="ARBA00004651"/>
    </source>
</evidence>
<dbReference type="PRINTS" id="PR01035">
    <property type="entry name" value="TCRTETA"/>
</dbReference>
<organism evidence="9 10">
    <name type="scientific">Herbiconiux ginsengi</name>
    <dbReference type="NCBI Taxonomy" id="381665"/>
    <lineage>
        <taxon>Bacteria</taxon>
        <taxon>Bacillati</taxon>
        <taxon>Actinomycetota</taxon>
        <taxon>Actinomycetes</taxon>
        <taxon>Micrococcales</taxon>
        <taxon>Microbacteriaceae</taxon>
        <taxon>Herbiconiux</taxon>
    </lineage>
</organism>
<feature type="transmembrane region" description="Helical" evidence="7">
    <location>
        <begin position="47"/>
        <end position="68"/>
    </location>
</feature>
<dbReference type="Gene3D" id="1.20.1250.20">
    <property type="entry name" value="MFS general substrate transporter like domains"/>
    <property type="match status" value="2"/>
</dbReference>
<feature type="transmembrane region" description="Helical" evidence="7">
    <location>
        <begin position="136"/>
        <end position="154"/>
    </location>
</feature>
<protein>
    <submittedName>
        <fullName evidence="9">Predicted arabinose efflux permease, MFS family</fullName>
    </submittedName>
</protein>
<accession>A0A1H3TIN4</accession>
<dbReference type="PROSITE" id="PS50850">
    <property type="entry name" value="MFS"/>
    <property type="match status" value="1"/>
</dbReference>
<keyword evidence="10" id="KW-1185">Reference proteome</keyword>
<evidence type="ECO:0000256" key="5">
    <source>
        <dbReference type="ARBA" id="ARBA00022989"/>
    </source>
</evidence>
<feature type="transmembrane region" description="Helical" evidence="7">
    <location>
        <begin position="106"/>
        <end position="124"/>
    </location>
</feature>
<evidence type="ECO:0000256" key="2">
    <source>
        <dbReference type="ARBA" id="ARBA00022448"/>
    </source>
</evidence>
<evidence type="ECO:0000259" key="8">
    <source>
        <dbReference type="PROSITE" id="PS50850"/>
    </source>
</evidence>
<dbReference type="EMBL" id="FNPZ01000005">
    <property type="protein sequence ID" value="SDZ49515.1"/>
    <property type="molecule type" value="Genomic_DNA"/>
</dbReference>
<feature type="transmembrane region" description="Helical" evidence="7">
    <location>
        <begin position="160"/>
        <end position="186"/>
    </location>
</feature>
<dbReference type="SUPFAM" id="SSF103473">
    <property type="entry name" value="MFS general substrate transporter"/>
    <property type="match status" value="1"/>
</dbReference>
<keyword evidence="6 7" id="KW-0472">Membrane</keyword>
<feature type="transmembrane region" description="Helical" evidence="7">
    <location>
        <begin position="340"/>
        <end position="362"/>
    </location>
</feature>
<feature type="domain" description="Major facilitator superfamily (MFS) profile" evidence="8">
    <location>
        <begin position="11"/>
        <end position="390"/>
    </location>
</feature>
<dbReference type="InterPro" id="IPR036259">
    <property type="entry name" value="MFS_trans_sf"/>
</dbReference>
<dbReference type="InterPro" id="IPR001958">
    <property type="entry name" value="Tet-R_TetA/multi-R_MdtG-like"/>
</dbReference>
<keyword evidence="2" id="KW-0813">Transport</keyword>
<sequence length="418" mass="44231">MARSFWGLPAMFWAIWVGVLALWVGRFVVPFLSIYLTENLDFTPSTVGIVLAAYGAGGIIASLVAGFLSDRFGRTPVILAGELGAAALILLIPIQDSPAGMTGALFAYGILGHVGGPALNALIVDLVPPTLRERAFSLNALAMNAGFAIGPVIAANLAAVAFWLVFVTQAAVLALTALLLAVVLIPRGVGRRTRVGRPPTMREGYKVVGRDTVFLMFVAAMIAYMTIYAQGTSTLPIAMTNAGFTVAQYSVLLTLNGVLLCVLQIPLIRVFERIASTPIITVGILLTAAGYMVQALAHTWEQYAVAVVLWTIGELGTFPVAAAVVANMAPARYRGLYQGLFGLVFTAGFAVGPLLGGIGLSVLGASTLWWLCALGLGLIAVVVFIVRRGRERRLAQPDLAEDDNFELVPVDASRTRES</sequence>
<dbReference type="InterPro" id="IPR050171">
    <property type="entry name" value="MFS_Transporters"/>
</dbReference>
<feature type="transmembrane region" description="Helical" evidence="7">
    <location>
        <begin position="207"/>
        <end position="227"/>
    </location>
</feature>
<feature type="transmembrane region" description="Helical" evidence="7">
    <location>
        <begin position="12"/>
        <end position="35"/>
    </location>
</feature>
<feature type="transmembrane region" description="Helical" evidence="7">
    <location>
        <begin position="279"/>
        <end position="297"/>
    </location>
</feature>
<gene>
    <name evidence="9" type="ORF">SAMN05216554_4225</name>
</gene>
<dbReference type="STRING" id="381665.SAMN05216554_4225"/>
<keyword evidence="4 7" id="KW-0812">Transmembrane</keyword>
<dbReference type="GO" id="GO:0022857">
    <property type="term" value="F:transmembrane transporter activity"/>
    <property type="evidence" value="ECO:0007669"/>
    <property type="project" value="InterPro"/>
</dbReference>
<evidence type="ECO:0000256" key="4">
    <source>
        <dbReference type="ARBA" id="ARBA00022692"/>
    </source>
</evidence>
<dbReference type="AlphaFoldDB" id="A0A1H3TIN4"/>
<evidence type="ECO:0000313" key="9">
    <source>
        <dbReference type="EMBL" id="SDZ49515.1"/>
    </source>
</evidence>
<dbReference type="InterPro" id="IPR020846">
    <property type="entry name" value="MFS_dom"/>
</dbReference>
<dbReference type="GO" id="GO:0005886">
    <property type="term" value="C:plasma membrane"/>
    <property type="evidence" value="ECO:0007669"/>
    <property type="project" value="UniProtKB-SubCell"/>
</dbReference>
<dbReference type="PANTHER" id="PTHR23517">
    <property type="entry name" value="RESISTANCE PROTEIN MDTM, PUTATIVE-RELATED-RELATED"/>
    <property type="match status" value="1"/>
</dbReference>
<dbReference type="Proteomes" id="UP000198891">
    <property type="component" value="Unassembled WGS sequence"/>
</dbReference>
<dbReference type="PANTHER" id="PTHR23517:SF2">
    <property type="entry name" value="MULTIDRUG RESISTANCE PROTEIN MDTH"/>
    <property type="match status" value="1"/>
</dbReference>
<keyword evidence="3" id="KW-1003">Cell membrane</keyword>
<proteinExistence type="predicted"/>
<name>A0A1H3TIN4_9MICO</name>
<feature type="transmembrane region" description="Helical" evidence="7">
    <location>
        <begin position="247"/>
        <end position="267"/>
    </location>
</feature>
<feature type="transmembrane region" description="Helical" evidence="7">
    <location>
        <begin position="75"/>
        <end position="94"/>
    </location>
</feature>
<dbReference type="CDD" id="cd17329">
    <property type="entry name" value="MFS_MdtH_MDR_like"/>
    <property type="match status" value="1"/>
</dbReference>
<reference evidence="9 10" key="1">
    <citation type="submission" date="2016-10" db="EMBL/GenBank/DDBJ databases">
        <authorList>
            <person name="de Groot N.N."/>
        </authorList>
    </citation>
    <scope>NUCLEOTIDE SEQUENCE [LARGE SCALE GENOMIC DNA]</scope>
    <source>
        <strain evidence="9 10">CGMCC 4.3491</strain>
    </source>
</reference>